<dbReference type="Proteomes" id="UP000815846">
    <property type="component" value="Unassembled WGS sequence"/>
</dbReference>
<keyword evidence="2" id="KW-1185">Reference proteome</keyword>
<proteinExistence type="predicted"/>
<accession>A0ABY3N2C9</accession>
<comment type="caution">
    <text evidence="1">The sequence shown here is derived from an EMBL/GenBank/DDBJ whole genome shotgun (WGS) entry which is preliminary data.</text>
</comment>
<reference evidence="1 2" key="1">
    <citation type="submission" date="2019-08" db="EMBL/GenBank/DDBJ databases">
        <title>Microbe sample from Colwellia echini.</title>
        <authorList>
            <person name="Christiansen L."/>
            <person name="Pathiraja D."/>
            <person name="Schultz-Johansen M."/>
            <person name="Choi I.-G."/>
            <person name="Stougaard P."/>
        </authorList>
    </citation>
    <scope>NUCLEOTIDE SEQUENCE [LARGE SCALE GENOMIC DNA]</scope>
    <source>
        <strain evidence="1 2">A3</strain>
    </source>
</reference>
<organism evidence="1 2">
    <name type="scientific">Colwellia echini</name>
    <dbReference type="NCBI Taxonomy" id="1982103"/>
    <lineage>
        <taxon>Bacteria</taxon>
        <taxon>Pseudomonadati</taxon>
        <taxon>Pseudomonadota</taxon>
        <taxon>Gammaproteobacteria</taxon>
        <taxon>Alteromonadales</taxon>
        <taxon>Colwelliaceae</taxon>
        <taxon>Colwellia</taxon>
    </lineage>
</organism>
<evidence type="ECO:0000313" key="2">
    <source>
        <dbReference type="Proteomes" id="UP000815846"/>
    </source>
</evidence>
<name>A0ABY3N2C9_9GAMM</name>
<dbReference type="EMBL" id="PJAI02000001">
    <property type="protein sequence ID" value="TYK67372.1"/>
    <property type="molecule type" value="Genomic_DNA"/>
</dbReference>
<dbReference type="RefSeq" id="WP_101343479.1">
    <property type="nucleotide sequence ID" value="NZ_PJAI02000001.1"/>
</dbReference>
<dbReference type="PROSITE" id="PS51257">
    <property type="entry name" value="PROKAR_LIPOPROTEIN"/>
    <property type="match status" value="1"/>
</dbReference>
<gene>
    <name evidence="1" type="ORF">CWS31_002280</name>
</gene>
<evidence type="ECO:0000313" key="1">
    <source>
        <dbReference type="EMBL" id="TYK67372.1"/>
    </source>
</evidence>
<protein>
    <submittedName>
        <fullName evidence="1">Uncharacterized protein</fullName>
    </submittedName>
</protein>
<sequence length="197" mass="22915">MKNSPFSAKFAVLNNLKRYSLLVFLVTLTSLLSACQLTPPEKIEVIEKKPEVINYSQYYLWLKSLTNAQVLAEESTQKENLKEHPTEKVTLQGKLVLIYCLPKTPLHHPYKAKRLLNELLLVSNTMTKDNLAFTMLLRDQLNTQLHLLQKQEQLEKEFTRVTEKNKATIELQKEQLNLVNQQLMLLKQIDQNINKRG</sequence>